<dbReference type="RefSeq" id="XP_024333713.1">
    <property type="nucleotide sequence ID" value="XM_024487276.1"/>
</dbReference>
<evidence type="ECO:0000313" key="2">
    <source>
        <dbReference type="Proteomes" id="UP000194127"/>
    </source>
</evidence>
<organism evidence="1 2">
    <name type="scientific">Postia placenta MAD-698-R-SB12</name>
    <dbReference type="NCBI Taxonomy" id="670580"/>
    <lineage>
        <taxon>Eukaryota</taxon>
        <taxon>Fungi</taxon>
        <taxon>Dikarya</taxon>
        <taxon>Basidiomycota</taxon>
        <taxon>Agaricomycotina</taxon>
        <taxon>Agaricomycetes</taxon>
        <taxon>Polyporales</taxon>
        <taxon>Adustoporiaceae</taxon>
        <taxon>Rhodonia</taxon>
    </lineage>
</organism>
<accession>A0A1X6MKV1</accession>
<sequence>MDFLQQQGAQARDAAYPAAVLATWTANARGKLAGNTVNRREGHGLLKQLAAMDISAACGRGTVGQHGYDLGWARRRLCQRCHSNGSLAGATQPPEVHAASCPRCATTLTGTARAPAMCQRVCAKRADRAVQTLSAPGIRAHMEAGGRTAVREERAMGG</sequence>
<evidence type="ECO:0000313" key="1">
    <source>
        <dbReference type="EMBL" id="OSX56919.1"/>
    </source>
</evidence>
<name>A0A1X6MKV1_9APHY</name>
<proteinExistence type="predicted"/>
<dbReference type="Proteomes" id="UP000194127">
    <property type="component" value="Unassembled WGS sequence"/>
</dbReference>
<keyword evidence="2" id="KW-1185">Reference proteome</keyword>
<feature type="non-terminal residue" evidence="1">
    <location>
        <position position="158"/>
    </location>
</feature>
<dbReference type="AlphaFoldDB" id="A0A1X6MKV1"/>
<gene>
    <name evidence="1" type="ORF">POSPLADRAFT_1158068</name>
</gene>
<protein>
    <submittedName>
        <fullName evidence="1">Uncharacterized protein</fullName>
    </submittedName>
</protein>
<dbReference type="GeneID" id="36332225"/>
<dbReference type="EMBL" id="KZ110610">
    <property type="protein sequence ID" value="OSX56919.1"/>
    <property type="molecule type" value="Genomic_DNA"/>
</dbReference>
<reference evidence="1 2" key="1">
    <citation type="submission" date="2017-04" db="EMBL/GenBank/DDBJ databases">
        <title>Genome Sequence of the Model Brown-Rot Fungus Postia placenta SB12.</title>
        <authorList>
            <consortium name="DOE Joint Genome Institute"/>
            <person name="Gaskell J."/>
            <person name="Kersten P."/>
            <person name="Larrondo L.F."/>
            <person name="Canessa P."/>
            <person name="Martinez D."/>
            <person name="Hibbett D."/>
            <person name="Schmoll M."/>
            <person name="Kubicek C.P."/>
            <person name="Martinez A.T."/>
            <person name="Yadav J."/>
            <person name="Master E."/>
            <person name="Magnuson J.K."/>
            <person name="James T."/>
            <person name="Yaver D."/>
            <person name="Berka R."/>
            <person name="Labutti K."/>
            <person name="Lipzen A."/>
            <person name="Aerts A."/>
            <person name="Barry K."/>
            <person name="Henrissat B."/>
            <person name="Blanchette R."/>
            <person name="Grigoriev I."/>
            <person name="Cullen D."/>
        </authorList>
    </citation>
    <scope>NUCLEOTIDE SEQUENCE [LARGE SCALE GENOMIC DNA]</scope>
    <source>
        <strain evidence="1 2">MAD-698-R-SB12</strain>
    </source>
</reference>